<dbReference type="STRING" id="1160509.A0A3N4IKY5"/>
<evidence type="ECO:0000256" key="6">
    <source>
        <dbReference type="ARBA" id="ARBA00023136"/>
    </source>
</evidence>
<feature type="compositionally biased region" description="Gly residues" evidence="7">
    <location>
        <begin position="780"/>
        <end position="792"/>
    </location>
</feature>
<feature type="chain" id="PRO_5017996502" evidence="9">
    <location>
        <begin position="31"/>
        <end position="792"/>
    </location>
</feature>
<dbReference type="Pfam" id="PF14558">
    <property type="entry name" value="TRP_N"/>
    <property type="match status" value="1"/>
</dbReference>
<feature type="signal peptide" evidence="9">
    <location>
        <begin position="1"/>
        <end position="30"/>
    </location>
</feature>
<feature type="transmembrane region" description="Helical" evidence="8">
    <location>
        <begin position="426"/>
        <end position="448"/>
    </location>
</feature>
<dbReference type="PANTHER" id="PTHR31145:SF2">
    <property type="entry name" value="FLAVIN CARRIER PROTEIN 2"/>
    <property type="match status" value="1"/>
</dbReference>
<feature type="compositionally biased region" description="Polar residues" evidence="7">
    <location>
        <begin position="677"/>
        <end position="688"/>
    </location>
</feature>
<evidence type="ECO:0000313" key="12">
    <source>
        <dbReference type="Proteomes" id="UP000275078"/>
    </source>
</evidence>
<dbReference type="InterPro" id="IPR032800">
    <property type="entry name" value="TRP_N"/>
</dbReference>
<evidence type="ECO:0000313" key="11">
    <source>
        <dbReference type="EMBL" id="RPA86803.1"/>
    </source>
</evidence>
<keyword evidence="6 8" id="KW-0472">Membrane</keyword>
<dbReference type="Pfam" id="PF06011">
    <property type="entry name" value="TRP"/>
    <property type="match status" value="1"/>
</dbReference>
<keyword evidence="3 8" id="KW-0812">Transmembrane</keyword>
<evidence type="ECO:0000256" key="5">
    <source>
        <dbReference type="ARBA" id="ARBA00022989"/>
    </source>
</evidence>
<evidence type="ECO:0000259" key="10">
    <source>
        <dbReference type="SMART" id="SM01320"/>
    </source>
</evidence>
<feature type="compositionally biased region" description="Low complexity" evidence="7">
    <location>
        <begin position="724"/>
        <end position="737"/>
    </location>
</feature>
<dbReference type="GO" id="GO:0055085">
    <property type="term" value="P:transmembrane transport"/>
    <property type="evidence" value="ECO:0007669"/>
    <property type="project" value="TreeGrafter"/>
</dbReference>
<feature type="transmembrane region" description="Helical" evidence="8">
    <location>
        <begin position="513"/>
        <end position="531"/>
    </location>
</feature>
<evidence type="ECO:0000256" key="4">
    <source>
        <dbReference type="ARBA" id="ARBA00022729"/>
    </source>
</evidence>
<protein>
    <submittedName>
        <fullName evidence="11">TRP-domain-containing protein</fullName>
    </submittedName>
</protein>
<feature type="transmembrane region" description="Helical" evidence="8">
    <location>
        <begin position="577"/>
        <end position="603"/>
    </location>
</feature>
<evidence type="ECO:0000256" key="9">
    <source>
        <dbReference type="SAM" id="SignalP"/>
    </source>
</evidence>
<organism evidence="11 12">
    <name type="scientific">Ascobolus immersus RN42</name>
    <dbReference type="NCBI Taxonomy" id="1160509"/>
    <lineage>
        <taxon>Eukaryota</taxon>
        <taxon>Fungi</taxon>
        <taxon>Dikarya</taxon>
        <taxon>Ascomycota</taxon>
        <taxon>Pezizomycotina</taxon>
        <taxon>Pezizomycetes</taxon>
        <taxon>Pezizales</taxon>
        <taxon>Ascobolaceae</taxon>
        <taxon>Ascobolus</taxon>
    </lineage>
</organism>
<dbReference type="OrthoDB" id="5212126at2759"/>
<reference evidence="11 12" key="1">
    <citation type="journal article" date="2018" name="Nat. Ecol. Evol.">
        <title>Pezizomycetes genomes reveal the molecular basis of ectomycorrhizal truffle lifestyle.</title>
        <authorList>
            <person name="Murat C."/>
            <person name="Payen T."/>
            <person name="Noel B."/>
            <person name="Kuo A."/>
            <person name="Morin E."/>
            <person name="Chen J."/>
            <person name="Kohler A."/>
            <person name="Krizsan K."/>
            <person name="Balestrini R."/>
            <person name="Da Silva C."/>
            <person name="Montanini B."/>
            <person name="Hainaut M."/>
            <person name="Levati E."/>
            <person name="Barry K.W."/>
            <person name="Belfiori B."/>
            <person name="Cichocki N."/>
            <person name="Clum A."/>
            <person name="Dockter R.B."/>
            <person name="Fauchery L."/>
            <person name="Guy J."/>
            <person name="Iotti M."/>
            <person name="Le Tacon F."/>
            <person name="Lindquist E.A."/>
            <person name="Lipzen A."/>
            <person name="Malagnac F."/>
            <person name="Mello A."/>
            <person name="Molinier V."/>
            <person name="Miyauchi S."/>
            <person name="Poulain J."/>
            <person name="Riccioni C."/>
            <person name="Rubini A."/>
            <person name="Sitrit Y."/>
            <person name="Splivallo R."/>
            <person name="Traeger S."/>
            <person name="Wang M."/>
            <person name="Zifcakova L."/>
            <person name="Wipf D."/>
            <person name="Zambonelli A."/>
            <person name="Paolocci F."/>
            <person name="Nowrousian M."/>
            <person name="Ottonello S."/>
            <person name="Baldrian P."/>
            <person name="Spatafora J.W."/>
            <person name="Henrissat B."/>
            <person name="Nagy L.G."/>
            <person name="Aury J.M."/>
            <person name="Wincker P."/>
            <person name="Grigoriev I.V."/>
            <person name="Bonfante P."/>
            <person name="Martin F.M."/>
        </authorList>
    </citation>
    <scope>NUCLEOTIDE SEQUENCE [LARGE SCALE GENOMIC DNA]</scope>
    <source>
        <strain evidence="11 12">RN42</strain>
    </source>
</reference>
<feature type="compositionally biased region" description="Polar residues" evidence="7">
    <location>
        <begin position="760"/>
        <end position="772"/>
    </location>
</feature>
<evidence type="ECO:0000256" key="8">
    <source>
        <dbReference type="SAM" id="Phobius"/>
    </source>
</evidence>
<dbReference type="EMBL" id="ML119648">
    <property type="protein sequence ID" value="RPA86803.1"/>
    <property type="molecule type" value="Genomic_DNA"/>
</dbReference>
<gene>
    <name evidence="11" type="ORF">BJ508DRAFT_203932</name>
</gene>
<dbReference type="PANTHER" id="PTHR31145">
    <property type="entry name" value="INTEGRAL MEMBRANE PROTEIN (AFU_ORTHOLOGUE AFUA_7G01610)"/>
    <property type="match status" value="1"/>
</dbReference>
<keyword evidence="4 9" id="KW-0732">Signal</keyword>
<feature type="transmembrane region" description="Helical" evidence="8">
    <location>
        <begin position="543"/>
        <end position="565"/>
    </location>
</feature>
<keyword evidence="5 8" id="KW-1133">Transmembrane helix</keyword>
<dbReference type="InterPro" id="IPR010308">
    <property type="entry name" value="TRP_C"/>
</dbReference>
<proteinExistence type="inferred from homology"/>
<feature type="transmembrane region" description="Helical" evidence="8">
    <location>
        <begin position="348"/>
        <end position="368"/>
    </location>
</feature>
<feature type="region of interest" description="Disordered" evidence="7">
    <location>
        <begin position="719"/>
        <end position="792"/>
    </location>
</feature>
<evidence type="ECO:0000256" key="3">
    <source>
        <dbReference type="ARBA" id="ARBA00022692"/>
    </source>
</evidence>
<sequence>MVSLRRSTSSPWITFLITFLCAFQTTLVSGKRLIESNSLSDCMPKGNKTNDGFVPSLFKVRFTPDDGVLAFDIVGVSSIVGNIKAKMELIAYGYTAMEQVMDACDKSLNLMQMCPMAEGNIDLNSTMTFDKKVVDQIPGIAYTIPDLDGKVRIWIKDRETGDDLACLEAALSNGKTVDQKAVGWMSAIIAGMGLIASAVTSGMGHSTTAAHVAANAMSLFGFFQAQSMVGMTAISLPPIVAAWAQNFDWSMGLVRVRFIQRFLTWYINSTGGTPTHLHENLDRVSIGFMRRSVELTEMFMARSLNRFQTRSNNENTIGDQPTMITLGGMERVAYRSNLEITNVFMTGFFMYMLFLFLVSAGVAAFKYGTETAIKMKWIRGTKFQEFRKGWLTILKGILYRLVLIGFPQMATLCLWEWTRKDSNGALALAIFMFGIMAGVLAFGCFKVISIAKRSIMLHNNAQYILFSDPSAINRWGFLYVQYKATAYYFITVTLMYVLIKAAFIGFGQKMGNVQAIALFLIELAYLVFSCMKKPWMDKKTNAFNIAIASILFFNNILLLFFTGMFKLPGLVHGAMGIIFFIVNAIFALVLLILVLVSSIYALFSKNPDVRYISMKDELAKGQNPNGSTELNALGRGDMKEGSMRRALDDDDDASFYNPPIAKQPTHDASGVPLPPSTAGSNFSHNDPSQFFPAASKEIGYSQGGAQQQRAVPTDLPYLTAGAQRSPSRGSPRSPRMPVNTNYAPSAGGFDSVQGGYDHNGNFQANYQQPQQRSNNNYWSGGQGGGQQQNGYY</sequence>
<feature type="domain" description="ML-like" evidence="10">
    <location>
        <begin position="32"/>
        <end position="178"/>
    </location>
</feature>
<dbReference type="GO" id="GO:0009272">
    <property type="term" value="P:fungal-type cell wall biogenesis"/>
    <property type="evidence" value="ECO:0007669"/>
    <property type="project" value="TreeGrafter"/>
</dbReference>
<feature type="compositionally biased region" description="Basic and acidic residues" evidence="7">
    <location>
        <begin position="636"/>
        <end position="647"/>
    </location>
</feature>
<evidence type="ECO:0000256" key="2">
    <source>
        <dbReference type="ARBA" id="ARBA00010642"/>
    </source>
</evidence>
<evidence type="ECO:0000256" key="7">
    <source>
        <dbReference type="SAM" id="MobiDB-lite"/>
    </source>
</evidence>
<dbReference type="GO" id="GO:0016020">
    <property type="term" value="C:membrane"/>
    <property type="evidence" value="ECO:0007669"/>
    <property type="project" value="UniProtKB-SubCell"/>
</dbReference>
<comment type="subcellular location">
    <subcellularLocation>
        <location evidence="1">Membrane</location>
        <topology evidence="1">Multi-pass membrane protein</topology>
    </subcellularLocation>
</comment>
<evidence type="ECO:0000256" key="1">
    <source>
        <dbReference type="ARBA" id="ARBA00004141"/>
    </source>
</evidence>
<feature type="region of interest" description="Disordered" evidence="7">
    <location>
        <begin position="622"/>
        <end position="691"/>
    </location>
</feature>
<feature type="transmembrane region" description="Helical" evidence="8">
    <location>
        <begin position="486"/>
        <end position="507"/>
    </location>
</feature>
<name>A0A3N4IKY5_ASCIM</name>
<dbReference type="Proteomes" id="UP000275078">
    <property type="component" value="Unassembled WGS sequence"/>
</dbReference>
<dbReference type="AlphaFoldDB" id="A0A3N4IKY5"/>
<accession>A0A3N4IKY5</accession>
<comment type="similarity">
    <text evidence="2">Belongs to the transient receptor potential (TRP) ion channel family.</text>
</comment>
<keyword evidence="12" id="KW-1185">Reference proteome</keyword>
<dbReference type="InterPro" id="IPR040241">
    <property type="entry name" value="TRP_Flc/Pkd2-like"/>
</dbReference>
<dbReference type="SMART" id="SM01320">
    <property type="entry name" value="TRP_N"/>
    <property type="match status" value="1"/>
</dbReference>